<evidence type="ECO:0000313" key="2">
    <source>
        <dbReference type="EMBL" id="CAA9395417.1"/>
    </source>
</evidence>
<evidence type="ECO:0000256" key="1">
    <source>
        <dbReference type="SAM" id="Phobius"/>
    </source>
</evidence>
<proteinExistence type="predicted"/>
<sequence>MTPSLVALFYAACVPAVAAGRVFRDETRPLWAALLLVWTTLWLVLVGSGSI</sequence>
<reference evidence="2" key="1">
    <citation type="submission" date="2020-02" db="EMBL/GenBank/DDBJ databases">
        <authorList>
            <person name="Meier V. D."/>
        </authorList>
    </citation>
    <scope>NUCLEOTIDE SEQUENCE</scope>
    <source>
        <strain evidence="2">AVDCRST_MAG22</strain>
    </source>
</reference>
<gene>
    <name evidence="2" type="ORF">AVDCRST_MAG22-853</name>
</gene>
<dbReference type="EMBL" id="CADCUV010000040">
    <property type="protein sequence ID" value="CAA9395417.1"/>
    <property type="molecule type" value="Genomic_DNA"/>
</dbReference>
<feature type="transmembrane region" description="Helical" evidence="1">
    <location>
        <begin position="29"/>
        <end position="47"/>
    </location>
</feature>
<protein>
    <submittedName>
        <fullName evidence="2">Uncharacterized protein</fullName>
    </submittedName>
</protein>
<keyword evidence="1" id="KW-1133">Transmembrane helix</keyword>
<keyword evidence="1" id="KW-0472">Membrane</keyword>
<organism evidence="2">
    <name type="scientific">uncultured Rubrobacteraceae bacterium</name>
    <dbReference type="NCBI Taxonomy" id="349277"/>
    <lineage>
        <taxon>Bacteria</taxon>
        <taxon>Bacillati</taxon>
        <taxon>Actinomycetota</taxon>
        <taxon>Rubrobacteria</taxon>
        <taxon>Rubrobacterales</taxon>
        <taxon>Rubrobacteraceae</taxon>
        <taxon>environmental samples</taxon>
    </lineage>
</organism>
<name>A0A6J4NXT4_9ACTN</name>
<accession>A0A6J4NXT4</accession>
<dbReference type="AlphaFoldDB" id="A0A6J4NXT4"/>
<keyword evidence="1" id="KW-0812">Transmembrane</keyword>